<evidence type="ECO:0000313" key="4">
    <source>
        <dbReference type="Proteomes" id="UP000483379"/>
    </source>
</evidence>
<organism evidence="3 4">
    <name type="scientific">Thiorhodococcus minor</name>
    <dbReference type="NCBI Taxonomy" id="57489"/>
    <lineage>
        <taxon>Bacteria</taxon>
        <taxon>Pseudomonadati</taxon>
        <taxon>Pseudomonadota</taxon>
        <taxon>Gammaproteobacteria</taxon>
        <taxon>Chromatiales</taxon>
        <taxon>Chromatiaceae</taxon>
        <taxon>Thiorhodococcus</taxon>
    </lineage>
</organism>
<comment type="caution">
    <text evidence="3">The sequence shown here is derived from an EMBL/GenBank/DDBJ whole genome shotgun (WGS) entry which is preliminary data.</text>
</comment>
<name>A0A6M0JXM6_9GAMM</name>
<keyword evidence="4" id="KW-1185">Reference proteome</keyword>
<dbReference type="InterPro" id="IPR019494">
    <property type="entry name" value="FIST_C"/>
</dbReference>
<evidence type="ECO:0000313" key="3">
    <source>
        <dbReference type="EMBL" id="NEV61393.1"/>
    </source>
</evidence>
<dbReference type="Proteomes" id="UP000483379">
    <property type="component" value="Unassembled WGS sequence"/>
</dbReference>
<dbReference type="AlphaFoldDB" id="A0A6M0JXM6"/>
<reference evidence="3 4" key="1">
    <citation type="submission" date="2020-02" db="EMBL/GenBank/DDBJ databases">
        <title>Genome sequences of Thiorhodococcus mannitoliphagus and Thiorhodococcus minor, purple sulfur photosynthetic bacteria in the gammaproteobacterial family, Chromatiaceae.</title>
        <authorList>
            <person name="Aviles F.A."/>
            <person name="Meyer T.E."/>
            <person name="Kyndt J.A."/>
        </authorList>
    </citation>
    <scope>NUCLEOTIDE SEQUENCE [LARGE SCALE GENOMIC DNA]</scope>
    <source>
        <strain evidence="3 4">DSM 11518</strain>
    </source>
</reference>
<keyword evidence="3" id="KW-0808">Transferase</keyword>
<accession>A0A6M0JXM6</accession>
<dbReference type="SMART" id="SM00897">
    <property type="entry name" value="FIST"/>
    <property type="match status" value="1"/>
</dbReference>
<protein>
    <submittedName>
        <fullName evidence="3">Histidine kinase</fullName>
    </submittedName>
</protein>
<dbReference type="GO" id="GO:0016301">
    <property type="term" value="F:kinase activity"/>
    <property type="evidence" value="ECO:0007669"/>
    <property type="project" value="UniProtKB-KW"/>
</dbReference>
<dbReference type="InterPro" id="IPR013702">
    <property type="entry name" value="FIST_domain_N"/>
</dbReference>
<proteinExistence type="predicted"/>
<keyword evidence="3" id="KW-0418">Kinase</keyword>
<feature type="domain" description="FIST" evidence="1">
    <location>
        <begin position="29"/>
        <end position="218"/>
    </location>
</feature>
<gene>
    <name evidence="3" type="ORF">G3446_05695</name>
</gene>
<dbReference type="RefSeq" id="WP_164451580.1">
    <property type="nucleotide sequence ID" value="NZ_JAAIJQ010000012.1"/>
</dbReference>
<dbReference type="Pfam" id="PF10442">
    <property type="entry name" value="FIST_C"/>
    <property type="match status" value="1"/>
</dbReference>
<dbReference type="Pfam" id="PF08495">
    <property type="entry name" value="FIST"/>
    <property type="match status" value="1"/>
</dbReference>
<sequence>MEDDSLQFCETLDAESLSPLLDGWRARAPQGGVLAMVAESERSRLPVLQAACRAAGLALVGGLFPGLVWQQRFIARGAVLVHLPWRPVYALVDRLDSEDPSPAARITTLVQAHLDTAAPPTLFMVFDAMVPNIASILDALYLELADGVRYLGVNAGSERFQPMPCVFDDARLIGNGVLCLLLPNDWSSALVHGYRAPEETLTATATVGNKIVRIDWQPAFPVYRDKVFKRYGIALDHDNFYRYAVHFPFGIALANGQTLVRIPVALDADDGILCVGEVPANALLSLLQSPEVDSIDTARSLADAFASACPPRPLLFFYCAGRRLHLGEGAERELTACERETGMRLAGALSLGEIGGAGDASYPLLHNAAVVGVDWEESDRGPA</sequence>
<dbReference type="EMBL" id="JAAIJQ010000012">
    <property type="protein sequence ID" value="NEV61393.1"/>
    <property type="molecule type" value="Genomic_DNA"/>
</dbReference>
<feature type="domain" description="FIST C-domain" evidence="2">
    <location>
        <begin position="219"/>
        <end position="357"/>
    </location>
</feature>
<dbReference type="SMART" id="SM01204">
    <property type="entry name" value="FIST_C"/>
    <property type="match status" value="1"/>
</dbReference>
<evidence type="ECO:0000259" key="2">
    <source>
        <dbReference type="SMART" id="SM01204"/>
    </source>
</evidence>
<evidence type="ECO:0000259" key="1">
    <source>
        <dbReference type="SMART" id="SM00897"/>
    </source>
</evidence>